<dbReference type="FunFam" id="3.30.565.10:FF:000003">
    <property type="entry name" value="DNA mismatch repair endonuclease MutL"/>
    <property type="match status" value="1"/>
</dbReference>
<evidence type="ECO:0000313" key="7">
    <source>
        <dbReference type="EMBL" id="RDI72161.1"/>
    </source>
</evidence>
<dbReference type="SUPFAM" id="SSF54211">
    <property type="entry name" value="Ribosomal protein S5 domain 2-like"/>
    <property type="match status" value="1"/>
</dbReference>
<evidence type="ECO:0000259" key="5">
    <source>
        <dbReference type="SMART" id="SM00853"/>
    </source>
</evidence>
<dbReference type="Pfam" id="PF01119">
    <property type="entry name" value="DNA_mis_repair"/>
    <property type="match status" value="1"/>
</dbReference>
<evidence type="ECO:0000256" key="1">
    <source>
        <dbReference type="ARBA" id="ARBA00006082"/>
    </source>
</evidence>
<dbReference type="SMART" id="SM01340">
    <property type="entry name" value="DNA_mis_repair"/>
    <property type="match status" value="1"/>
</dbReference>
<dbReference type="GO" id="GO:0006298">
    <property type="term" value="P:mismatch repair"/>
    <property type="evidence" value="ECO:0007669"/>
    <property type="project" value="UniProtKB-UniRule"/>
</dbReference>
<reference evidence="7 10" key="3">
    <citation type="submission" date="2018-07" db="EMBL/GenBank/DDBJ databases">
        <title>Genome sequence of extremly halophilic archaeon Halopelagius longus strain BC12-B1.</title>
        <authorList>
            <person name="Zhang X."/>
        </authorList>
    </citation>
    <scope>NUCLEOTIDE SEQUENCE [LARGE SCALE GENOMIC DNA]</scope>
    <source>
        <strain evidence="7 10">BC12-B1</strain>
    </source>
</reference>
<name>A0A1H0XYD5_9EURY</name>
<sequence>MTDADPSERSVRRLDDETVAHIAAGEVVTRPEDVVVELVENALDADASRVTVTTEGDGTDLLRVRDDGRGMSEADAALAVERHTTSKLSDADELEAVRTLGFRGEALPSIAAAAGTLELVTNDGGPRGTRVRIRDGRKEVTAAGRARGTTVEVRDLFAEMPARKRSLASSRAEFARVSDAVSRYALARPDVAFTVVHDGSEVFATAGSGSYADAVLGVYDRDVASRSTAFEAERTVSDGGEEIAVRVEGLLSHPSVTRSRRDHVYTAVNGRAFPSNALRRAVVAGYGDLLPDGRAPVAVVSVSLPPSWADHNVHPAKREVRLRAQEDVTEAVRDAVAEALSTADLRRSGELAMDLEASLEPLSEADSEFEDATVIGQYRGLYLLCESDGELLVVDQHAAHERINYERLRAATDGDPQSAAVDPPATVSLSPALAATVRERRAELERLGYDVEPFGGGTVRVAAVPAPMGRAASPESVRDALDALSNGETPDEGRAEMLKDLACHPSLKAGDELGEAEATALIERLGACERPYACPHGRPTVLAIDEETFVRGFGRRGTRMG</sequence>
<dbReference type="InterPro" id="IPR037198">
    <property type="entry name" value="MutL_C_sf"/>
</dbReference>
<dbReference type="Gene3D" id="3.30.1540.20">
    <property type="entry name" value="MutL, C-terminal domain, dimerisation subdomain"/>
    <property type="match status" value="1"/>
</dbReference>
<dbReference type="Gene3D" id="3.30.230.10">
    <property type="match status" value="1"/>
</dbReference>
<dbReference type="Proteomes" id="UP000199289">
    <property type="component" value="Unassembled WGS sequence"/>
</dbReference>
<dbReference type="CDD" id="cd00782">
    <property type="entry name" value="MutL_Trans"/>
    <property type="match status" value="1"/>
</dbReference>
<dbReference type="AlphaFoldDB" id="A0A1H0XYD5"/>
<accession>A0A1H0XYD5</accession>
<dbReference type="GO" id="GO:0140664">
    <property type="term" value="F:ATP-dependent DNA damage sensor activity"/>
    <property type="evidence" value="ECO:0007669"/>
    <property type="project" value="InterPro"/>
</dbReference>
<keyword evidence="2 4" id="KW-0227">DNA damage</keyword>
<dbReference type="GO" id="GO:0004519">
    <property type="term" value="F:endonuclease activity"/>
    <property type="evidence" value="ECO:0007669"/>
    <property type="project" value="UniProtKB-KW"/>
</dbReference>
<comment type="similarity">
    <text evidence="1 4">Belongs to the DNA mismatch repair MutL/HexB family.</text>
</comment>
<dbReference type="NCBIfam" id="TIGR00585">
    <property type="entry name" value="mutl"/>
    <property type="match status" value="1"/>
</dbReference>
<dbReference type="InterPro" id="IPR042120">
    <property type="entry name" value="MutL_C_dimsub"/>
</dbReference>
<dbReference type="EMBL" id="QQST01000001">
    <property type="protein sequence ID" value="RDI72161.1"/>
    <property type="molecule type" value="Genomic_DNA"/>
</dbReference>
<dbReference type="PROSITE" id="PS00058">
    <property type="entry name" value="DNA_MISMATCH_REPAIR_1"/>
    <property type="match status" value="1"/>
</dbReference>
<evidence type="ECO:0000256" key="4">
    <source>
        <dbReference type="HAMAP-Rule" id="MF_00149"/>
    </source>
</evidence>
<dbReference type="Gene3D" id="3.30.1370.100">
    <property type="entry name" value="MutL, C-terminal domain, regulatory subdomain"/>
    <property type="match status" value="1"/>
</dbReference>
<comment type="function">
    <text evidence="4">This protein is involved in the repair of mismatches in DNA. It is required for dam-dependent methyl-directed DNA mismatch repair. May act as a 'molecular matchmaker', a protein that promotes the formation of a stable complex between two or more DNA-binding proteins in an ATP-dependent manner without itself being part of a final effector complex.</text>
</comment>
<feature type="domain" description="MutL C-terminal dimerisation" evidence="5">
    <location>
        <begin position="374"/>
        <end position="513"/>
    </location>
</feature>
<dbReference type="Gene3D" id="3.30.565.10">
    <property type="entry name" value="Histidine kinase-like ATPase, C-terminal domain"/>
    <property type="match status" value="1"/>
</dbReference>
<dbReference type="InterPro" id="IPR020667">
    <property type="entry name" value="DNA_mismatch_repair_MutL"/>
</dbReference>
<dbReference type="GO" id="GO:0032300">
    <property type="term" value="C:mismatch repair complex"/>
    <property type="evidence" value="ECO:0007669"/>
    <property type="project" value="InterPro"/>
</dbReference>
<organism evidence="8 9">
    <name type="scientific">Halopelagius longus</name>
    <dbReference type="NCBI Taxonomy" id="1236180"/>
    <lineage>
        <taxon>Archaea</taxon>
        <taxon>Methanobacteriati</taxon>
        <taxon>Methanobacteriota</taxon>
        <taxon>Stenosarchaea group</taxon>
        <taxon>Halobacteria</taxon>
        <taxon>Halobacteriales</taxon>
        <taxon>Haloferacaceae</taxon>
    </lineage>
</organism>
<dbReference type="EMBL" id="FNKQ01000001">
    <property type="protein sequence ID" value="SDQ07696.1"/>
    <property type="molecule type" value="Genomic_DNA"/>
</dbReference>
<dbReference type="SMART" id="SM00853">
    <property type="entry name" value="MutL_C"/>
    <property type="match status" value="1"/>
</dbReference>
<dbReference type="Proteomes" id="UP000255421">
    <property type="component" value="Unassembled WGS sequence"/>
</dbReference>
<evidence type="ECO:0000259" key="6">
    <source>
        <dbReference type="SMART" id="SM01340"/>
    </source>
</evidence>
<dbReference type="InterPro" id="IPR014721">
    <property type="entry name" value="Ribsml_uS5_D2-typ_fold_subgr"/>
</dbReference>
<feature type="domain" description="DNA mismatch repair protein S5" evidence="6">
    <location>
        <begin position="215"/>
        <end position="341"/>
    </location>
</feature>
<keyword evidence="10" id="KW-1185">Reference proteome</keyword>
<dbReference type="GO" id="GO:0030983">
    <property type="term" value="F:mismatched DNA binding"/>
    <property type="evidence" value="ECO:0007669"/>
    <property type="project" value="InterPro"/>
</dbReference>
<dbReference type="SUPFAM" id="SSF55874">
    <property type="entry name" value="ATPase domain of HSP90 chaperone/DNA topoisomerase II/histidine kinase"/>
    <property type="match status" value="1"/>
</dbReference>
<dbReference type="InterPro" id="IPR020568">
    <property type="entry name" value="Ribosomal_Su5_D2-typ_SF"/>
</dbReference>
<evidence type="ECO:0000313" key="9">
    <source>
        <dbReference type="Proteomes" id="UP000199289"/>
    </source>
</evidence>
<evidence type="ECO:0000256" key="3">
    <source>
        <dbReference type="ARBA" id="ARBA00023204"/>
    </source>
</evidence>
<dbReference type="GO" id="GO:0005524">
    <property type="term" value="F:ATP binding"/>
    <property type="evidence" value="ECO:0007669"/>
    <property type="project" value="InterPro"/>
</dbReference>
<keyword evidence="7" id="KW-0378">Hydrolase</keyword>
<gene>
    <name evidence="4 7" type="primary">mutL</name>
    <name evidence="7" type="ORF">DWB78_10795</name>
    <name evidence="8" type="ORF">SAMN05216278_0267</name>
</gene>
<dbReference type="CDD" id="cd16926">
    <property type="entry name" value="HATPase_MutL-MLH-PMS-like"/>
    <property type="match status" value="1"/>
</dbReference>
<dbReference type="RefSeq" id="WP_092531779.1">
    <property type="nucleotide sequence ID" value="NZ_FNKQ01000001.1"/>
</dbReference>
<dbReference type="GO" id="GO:0016887">
    <property type="term" value="F:ATP hydrolysis activity"/>
    <property type="evidence" value="ECO:0007669"/>
    <property type="project" value="InterPro"/>
</dbReference>
<dbReference type="InterPro" id="IPR036890">
    <property type="entry name" value="HATPase_C_sf"/>
</dbReference>
<dbReference type="InterPro" id="IPR014790">
    <property type="entry name" value="MutL_C"/>
</dbReference>
<dbReference type="PANTHER" id="PTHR10073:SF12">
    <property type="entry name" value="DNA MISMATCH REPAIR PROTEIN MLH1"/>
    <property type="match status" value="1"/>
</dbReference>
<dbReference type="Pfam" id="PF08676">
    <property type="entry name" value="MutL_C"/>
    <property type="match status" value="1"/>
</dbReference>
<reference evidence="9" key="1">
    <citation type="submission" date="2016-10" db="EMBL/GenBank/DDBJ databases">
        <authorList>
            <person name="Varghese N."/>
            <person name="Submissions S."/>
        </authorList>
    </citation>
    <scope>NUCLEOTIDE SEQUENCE [LARGE SCALE GENOMIC DNA]</scope>
    <source>
        <strain evidence="9">CGMCC 1.12397</strain>
    </source>
</reference>
<protein>
    <recommendedName>
        <fullName evidence="4">DNA mismatch repair protein MutL</fullName>
    </recommendedName>
</protein>
<dbReference type="Pfam" id="PF13589">
    <property type="entry name" value="HATPase_c_3"/>
    <property type="match status" value="1"/>
</dbReference>
<keyword evidence="7" id="KW-0255">Endonuclease</keyword>
<dbReference type="SUPFAM" id="SSF118116">
    <property type="entry name" value="DNA mismatch repair protein MutL"/>
    <property type="match status" value="1"/>
</dbReference>
<dbReference type="InterPro" id="IPR042121">
    <property type="entry name" value="MutL_C_regsub"/>
</dbReference>
<proteinExistence type="inferred from homology"/>
<evidence type="ECO:0000313" key="8">
    <source>
        <dbReference type="EMBL" id="SDQ07696.1"/>
    </source>
</evidence>
<dbReference type="InterPro" id="IPR013507">
    <property type="entry name" value="DNA_mismatch_S5_2-like"/>
</dbReference>
<dbReference type="InterPro" id="IPR002099">
    <property type="entry name" value="MutL/Mlh/PMS"/>
</dbReference>
<evidence type="ECO:0000256" key="2">
    <source>
        <dbReference type="ARBA" id="ARBA00022763"/>
    </source>
</evidence>
<dbReference type="InterPro" id="IPR014762">
    <property type="entry name" value="DNA_mismatch_repair_CS"/>
</dbReference>
<dbReference type="InterPro" id="IPR038973">
    <property type="entry name" value="MutL/Mlh/Pms-like"/>
</dbReference>
<keyword evidence="3 4" id="KW-0234">DNA repair</keyword>
<keyword evidence="7" id="KW-0540">Nuclease</keyword>
<evidence type="ECO:0000313" key="10">
    <source>
        <dbReference type="Proteomes" id="UP000255421"/>
    </source>
</evidence>
<dbReference type="OrthoDB" id="146201at2157"/>
<dbReference type="HAMAP" id="MF_00149">
    <property type="entry name" value="DNA_mis_repair"/>
    <property type="match status" value="1"/>
</dbReference>
<reference evidence="8" key="2">
    <citation type="submission" date="2016-10" db="EMBL/GenBank/DDBJ databases">
        <authorList>
            <person name="de Groot N.N."/>
        </authorList>
    </citation>
    <scope>NUCLEOTIDE SEQUENCE [LARGE SCALE GENOMIC DNA]</scope>
    <source>
        <strain evidence="8">CGMCC 1.12397</strain>
    </source>
</reference>
<dbReference type="PANTHER" id="PTHR10073">
    <property type="entry name" value="DNA MISMATCH REPAIR PROTEIN MLH, PMS, MUTL"/>
    <property type="match status" value="1"/>
</dbReference>